<feature type="transmembrane region" description="Helical" evidence="5">
    <location>
        <begin position="359"/>
        <end position="380"/>
    </location>
</feature>
<dbReference type="Pfam" id="PF12911">
    <property type="entry name" value="OppC_N"/>
    <property type="match status" value="1"/>
</dbReference>
<accession>A0ABV7Y495</accession>
<feature type="transmembrane region" description="Helical" evidence="5">
    <location>
        <begin position="187"/>
        <end position="215"/>
    </location>
</feature>
<evidence type="ECO:0000256" key="5">
    <source>
        <dbReference type="RuleBase" id="RU363032"/>
    </source>
</evidence>
<sequence>MSDPNIALHRSAEEGPPVTTEEHPPVLQSGGDKGDEINFAPQYKLVWWRFRKNKLAVIGLVLMAVIYLLAIFCEFLAPKVQDFNRATYSFAPPQGLHVAWDGGPHVYVNDWIGTPNAQLLTRDYVVNEDKRIYLRFFAKGDPYEMWGLFRSDIHFFGPVHANDAVYLFGADEQGRDLFSRIIYGTRISMSVGLIGVFLGLILGVMLGGISGYFGGTTDTLIQRGIEFFMSIPTLPLWLGLAAAIPPGLDPVKGYFLITLILSLISWTGLARVVRSRFMQIRGEDYVLAAELDGVPRMRIIRRHMVPAFTSHIIASLTLSIPGMILGETALSFLGFGLQAPVVSWGVLLNDAQNIRVLSFAPWLLLPGLVVVITVMALNFVGDGMRDAADPYES</sequence>
<keyword evidence="9" id="KW-1185">Reference proteome</keyword>
<dbReference type="PROSITE" id="PS50928">
    <property type="entry name" value="ABC_TM1"/>
    <property type="match status" value="1"/>
</dbReference>
<protein>
    <submittedName>
        <fullName evidence="8">ABC transporter permease</fullName>
    </submittedName>
</protein>
<feature type="transmembrane region" description="Helical" evidence="5">
    <location>
        <begin position="55"/>
        <end position="77"/>
    </location>
</feature>
<dbReference type="InterPro" id="IPR025966">
    <property type="entry name" value="OppC_N"/>
</dbReference>
<evidence type="ECO:0000256" key="2">
    <source>
        <dbReference type="ARBA" id="ARBA00022692"/>
    </source>
</evidence>
<keyword evidence="4 5" id="KW-0472">Membrane</keyword>
<dbReference type="SUPFAM" id="SSF161098">
    <property type="entry name" value="MetI-like"/>
    <property type="match status" value="1"/>
</dbReference>
<feature type="domain" description="ABC transmembrane type-1" evidence="7">
    <location>
        <begin position="185"/>
        <end position="381"/>
    </location>
</feature>
<gene>
    <name evidence="8" type="ORF">ACFOUW_03715</name>
</gene>
<reference evidence="9" key="1">
    <citation type="journal article" date="2019" name="Int. J. Syst. Evol. Microbiol.">
        <title>The Global Catalogue of Microorganisms (GCM) 10K type strain sequencing project: providing services to taxonomists for standard genome sequencing and annotation.</title>
        <authorList>
            <consortium name="The Broad Institute Genomics Platform"/>
            <consortium name="The Broad Institute Genome Sequencing Center for Infectious Disease"/>
            <person name="Wu L."/>
            <person name="Ma J."/>
        </authorList>
    </citation>
    <scope>NUCLEOTIDE SEQUENCE [LARGE SCALE GENOMIC DNA]</scope>
    <source>
        <strain evidence="9">CGMCC 4.7241</strain>
    </source>
</reference>
<feature type="transmembrane region" description="Helical" evidence="5">
    <location>
        <begin position="305"/>
        <end position="324"/>
    </location>
</feature>
<dbReference type="InterPro" id="IPR035906">
    <property type="entry name" value="MetI-like_sf"/>
</dbReference>
<name>A0ABV7Y495_9ACTN</name>
<proteinExistence type="inferred from homology"/>
<evidence type="ECO:0000259" key="7">
    <source>
        <dbReference type="PROSITE" id="PS50928"/>
    </source>
</evidence>
<feature type="transmembrane region" description="Helical" evidence="5">
    <location>
        <begin position="227"/>
        <end position="248"/>
    </location>
</feature>
<dbReference type="InterPro" id="IPR000515">
    <property type="entry name" value="MetI-like"/>
</dbReference>
<dbReference type="PANTHER" id="PTHR43839:SF3">
    <property type="entry name" value="OLIGOPEPTIDE ABC TRANSPORTER, PERMEASE PROTEIN"/>
    <property type="match status" value="1"/>
</dbReference>
<dbReference type="RefSeq" id="WP_205120236.1">
    <property type="nucleotide sequence ID" value="NZ_JAFBCM010000001.1"/>
</dbReference>
<dbReference type="Proteomes" id="UP001595699">
    <property type="component" value="Unassembled WGS sequence"/>
</dbReference>
<dbReference type="Gene3D" id="1.10.3720.10">
    <property type="entry name" value="MetI-like"/>
    <property type="match status" value="1"/>
</dbReference>
<comment type="similarity">
    <text evidence="5">Belongs to the binding-protein-dependent transport system permease family.</text>
</comment>
<feature type="transmembrane region" description="Helical" evidence="5">
    <location>
        <begin position="254"/>
        <end position="273"/>
    </location>
</feature>
<evidence type="ECO:0000256" key="3">
    <source>
        <dbReference type="ARBA" id="ARBA00022989"/>
    </source>
</evidence>
<feature type="region of interest" description="Disordered" evidence="6">
    <location>
        <begin position="1"/>
        <end position="33"/>
    </location>
</feature>
<keyword evidence="5" id="KW-0813">Transport</keyword>
<evidence type="ECO:0000256" key="1">
    <source>
        <dbReference type="ARBA" id="ARBA00004141"/>
    </source>
</evidence>
<evidence type="ECO:0000256" key="6">
    <source>
        <dbReference type="SAM" id="MobiDB-lite"/>
    </source>
</evidence>
<evidence type="ECO:0000313" key="9">
    <source>
        <dbReference type="Proteomes" id="UP001595699"/>
    </source>
</evidence>
<organism evidence="8 9">
    <name type="scientific">Tenggerimyces flavus</name>
    <dbReference type="NCBI Taxonomy" id="1708749"/>
    <lineage>
        <taxon>Bacteria</taxon>
        <taxon>Bacillati</taxon>
        <taxon>Actinomycetota</taxon>
        <taxon>Actinomycetes</taxon>
        <taxon>Propionibacteriales</taxon>
        <taxon>Nocardioidaceae</taxon>
        <taxon>Tenggerimyces</taxon>
    </lineage>
</organism>
<evidence type="ECO:0000256" key="4">
    <source>
        <dbReference type="ARBA" id="ARBA00023136"/>
    </source>
</evidence>
<dbReference type="EMBL" id="JBHRZH010000004">
    <property type="protein sequence ID" value="MFC3759932.1"/>
    <property type="molecule type" value="Genomic_DNA"/>
</dbReference>
<dbReference type="Pfam" id="PF00528">
    <property type="entry name" value="BPD_transp_1"/>
    <property type="match status" value="1"/>
</dbReference>
<keyword evidence="3 5" id="KW-1133">Transmembrane helix</keyword>
<dbReference type="PANTHER" id="PTHR43839">
    <property type="entry name" value="OPPC IN A BINDING PROTEIN-DEPENDENT TRANSPORT SYSTEM"/>
    <property type="match status" value="1"/>
</dbReference>
<dbReference type="CDD" id="cd06261">
    <property type="entry name" value="TM_PBP2"/>
    <property type="match status" value="1"/>
</dbReference>
<evidence type="ECO:0000313" key="8">
    <source>
        <dbReference type="EMBL" id="MFC3759932.1"/>
    </source>
</evidence>
<comment type="caution">
    <text evidence="8">The sequence shown here is derived from an EMBL/GenBank/DDBJ whole genome shotgun (WGS) entry which is preliminary data.</text>
</comment>
<comment type="subcellular location">
    <subcellularLocation>
        <location evidence="5">Cell membrane</location>
        <topology evidence="5">Multi-pass membrane protein</topology>
    </subcellularLocation>
    <subcellularLocation>
        <location evidence="1">Membrane</location>
        <topology evidence="1">Multi-pass membrane protein</topology>
    </subcellularLocation>
</comment>
<keyword evidence="2 5" id="KW-0812">Transmembrane</keyword>